<gene>
    <name evidence="2" type="ORF">FSP39_019710</name>
</gene>
<sequence length="104" mass="10805">MSCYLSAMDGERPLPKGNDISIFAAYMGQDTVIMLKLIGQNTSDLLAGDTVVGLWDTHHGSQQGSMAPPCVPRALPTAPASGLPPDGKAEFVDVGAGGSLYPKM</sequence>
<protein>
    <submittedName>
        <fullName evidence="2">Uncharacterized protein</fullName>
    </submittedName>
</protein>
<evidence type="ECO:0000256" key="1">
    <source>
        <dbReference type="SAM" id="MobiDB-lite"/>
    </source>
</evidence>
<feature type="region of interest" description="Disordered" evidence="1">
    <location>
        <begin position="59"/>
        <end position="90"/>
    </location>
</feature>
<proteinExistence type="predicted"/>
<reference evidence="2" key="1">
    <citation type="submission" date="2019-08" db="EMBL/GenBank/DDBJ databases">
        <title>The improved chromosome-level genome for the pearl oyster Pinctada fucata martensii using PacBio sequencing and Hi-C.</title>
        <authorList>
            <person name="Zheng Z."/>
        </authorList>
    </citation>
    <scope>NUCLEOTIDE SEQUENCE</scope>
    <source>
        <strain evidence="2">ZZ-2019</strain>
        <tissue evidence="2">Adductor muscle</tissue>
    </source>
</reference>
<keyword evidence="3" id="KW-1185">Reference proteome</keyword>
<evidence type="ECO:0000313" key="2">
    <source>
        <dbReference type="EMBL" id="KAK3091411.1"/>
    </source>
</evidence>
<dbReference type="EMBL" id="VSWD01000010">
    <property type="protein sequence ID" value="KAK3091411.1"/>
    <property type="molecule type" value="Genomic_DNA"/>
</dbReference>
<dbReference type="Proteomes" id="UP001186944">
    <property type="component" value="Unassembled WGS sequence"/>
</dbReference>
<organism evidence="2 3">
    <name type="scientific">Pinctada imbricata</name>
    <name type="common">Atlantic pearl-oyster</name>
    <name type="synonym">Pinctada martensii</name>
    <dbReference type="NCBI Taxonomy" id="66713"/>
    <lineage>
        <taxon>Eukaryota</taxon>
        <taxon>Metazoa</taxon>
        <taxon>Spiralia</taxon>
        <taxon>Lophotrochozoa</taxon>
        <taxon>Mollusca</taxon>
        <taxon>Bivalvia</taxon>
        <taxon>Autobranchia</taxon>
        <taxon>Pteriomorphia</taxon>
        <taxon>Pterioida</taxon>
        <taxon>Pterioidea</taxon>
        <taxon>Pteriidae</taxon>
        <taxon>Pinctada</taxon>
    </lineage>
</organism>
<dbReference type="AlphaFoldDB" id="A0AA88Y8H6"/>
<name>A0AA88Y8H6_PINIB</name>
<accession>A0AA88Y8H6</accession>
<evidence type="ECO:0000313" key="3">
    <source>
        <dbReference type="Proteomes" id="UP001186944"/>
    </source>
</evidence>
<comment type="caution">
    <text evidence="2">The sequence shown here is derived from an EMBL/GenBank/DDBJ whole genome shotgun (WGS) entry which is preliminary data.</text>
</comment>